<dbReference type="Pfam" id="PF24725">
    <property type="entry name" value="DUF7677"/>
    <property type="match status" value="1"/>
</dbReference>
<gene>
    <name evidence="2" type="ORF">OG699_15260</name>
</gene>
<name>A0AAU3HUP8_9ACTN</name>
<dbReference type="AlphaFoldDB" id="A0AAU3HUP8"/>
<reference evidence="2" key="1">
    <citation type="submission" date="2022-10" db="EMBL/GenBank/DDBJ databases">
        <title>The complete genomes of actinobacterial strains from the NBC collection.</title>
        <authorList>
            <person name="Joergensen T.S."/>
            <person name="Alvarez Arevalo M."/>
            <person name="Sterndorff E.B."/>
            <person name="Faurdal D."/>
            <person name="Vuksanovic O."/>
            <person name="Mourched A.-S."/>
            <person name="Charusanti P."/>
            <person name="Shaw S."/>
            <person name="Blin K."/>
            <person name="Weber T."/>
        </authorList>
    </citation>
    <scope>NUCLEOTIDE SEQUENCE</scope>
    <source>
        <strain evidence="2">NBC_01393</strain>
    </source>
</reference>
<evidence type="ECO:0000313" key="2">
    <source>
        <dbReference type="EMBL" id="WTZ09236.1"/>
    </source>
</evidence>
<accession>A0AAU3HUP8</accession>
<evidence type="ECO:0000259" key="1">
    <source>
        <dbReference type="Pfam" id="PF24725"/>
    </source>
</evidence>
<dbReference type="InterPro" id="IPR056094">
    <property type="entry name" value="DUF7677"/>
</dbReference>
<feature type="domain" description="DUF7677" evidence="1">
    <location>
        <begin position="3"/>
        <end position="100"/>
    </location>
</feature>
<proteinExistence type="predicted"/>
<protein>
    <recommendedName>
        <fullName evidence="1">DUF7677 domain-containing protein</fullName>
    </recommendedName>
</protein>
<sequence>MDHLPVDVRAALRFFAFYIANGTLDVDLLEGIDYRPQLMAFGSPLEQVFAIFANVLQVDENGEVLNEGDAQYRAAQWVRSYCDPSYLVEPPLERWETELHGP</sequence>
<dbReference type="EMBL" id="CP109546">
    <property type="protein sequence ID" value="WTZ09236.1"/>
    <property type="molecule type" value="Genomic_DNA"/>
</dbReference>
<organism evidence="2">
    <name type="scientific">Streptomyces sp. NBC_01393</name>
    <dbReference type="NCBI Taxonomy" id="2903851"/>
    <lineage>
        <taxon>Bacteria</taxon>
        <taxon>Bacillati</taxon>
        <taxon>Actinomycetota</taxon>
        <taxon>Actinomycetes</taxon>
        <taxon>Kitasatosporales</taxon>
        <taxon>Streptomycetaceae</taxon>
        <taxon>Streptomyces</taxon>
    </lineage>
</organism>